<evidence type="ECO:0000256" key="1">
    <source>
        <dbReference type="SAM" id="MobiDB-lite"/>
    </source>
</evidence>
<dbReference type="RefSeq" id="XP_066715140.1">
    <property type="nucleotide sequence ID" value="XM_066859653.1"/>
</dbReference>
<dbReference type="Proteomes" id="UP001480595">
    <property type="component" value="Unassembled WGS sequence"/>
</dbReference>
<keyword evidence="3" id="KW-1185">Reference proteome</keyword>
<reference evidence="2 3" key="1">
    <citation type="submission" date="2023-01" db="EMBL/GenBank/DDBJ databases">
        <title>Analysis of 21 Apiospora genomes using comparative genomics revels a genus with tremendous synthesis potential of carbohydrate active enzymes and secondary metabolites.</title>
        <authorList>
            <person name="Sorensen T."/>
        </authorList>
    </citation>
    <scope>NUCLEOTIDE SEQUENCE [LARGE SCALE GENOMIC DNA]</scope>
    <source>
        <strain evidence="2 3">CBS 135458</strain>
    </source>
</reference>
<evidence type="ECO:0000313" key="2">
    <source>
        <dbReference type="EMBL" id="KAK8061878.1"/>
    </source>
</evidence>
<sequence length="325" mass="36571">MEVLLSRTVPQILGLTEIVNKTGGFVQASSPIDAKTGILAGDLEESTKSWKGRSIGRAIKFGAELTDRFNTRFAILNESLSACHATLEDLWVNSYQADLLEEMPVKLQLERRRDWVGKETAWSLLDFISSMLVSYRDLDVCFQDPGKEECRGKMVELVAFLDDELIPFLRTIYGVAWSQGLPYRHRQWRDTFTGWFMYSMTSIIDFDATGVGLAYRQLEIAIFRLQRHADSLRKYQREDPTHLAERFKKMQHTGAKALKQGSRSSSCTRSTWTGSCGSCGSTPRRGPGSSSSPPESIASIQLALTESAEKLISWQMAKLKKHGVK</sequence>
<feature type="compositionally biased region" description="Low complexity" evidence="1">
    <location>
        <begin position="271"/>
        <end position="296"/>
    </location>
</feature>
<dbReference type="EMBL" id="JAQQWL010000008">
    <property type="protein sequence ID" value="KAK8061878.1"/>
    <property type="molecule type" value="Genomic_DNA"/>
</dbReference>
<accession>A0ABR1UVK9</accession>
<protein>
    <submittedName>
        <fullName evidence="2">Uncharacterized protein</fullName>
    </submittedName>
</protein>
<proteinExistence type="predicted"/>
<comment type="caution">
    <text evidence="2">The sequence shown here is derived from an EMBL/GenBank/DDBJ whole genome shotgun (WGS) entry which is preliminary data.</text>
</comment>
<evidence type="ECO:0000313" key="3">
    <source>
        <dbReference type="Proteomes" id="UP001480595"/>
    </source>
</evidence>
<name>A0ABR1UVK9_9PEZI</name>
<feature type="region of interest" description="Disordered" evidence="1">
    <location>
        <begin position="271"/>
        <end position="297"/>
    </location>
</feature>
<gene>
    <name evidence="2" type="ORF">PG994_008244</name>
</gene>
<organism evidence="2 3">
    <name type="scientific">Apiospora phragmitis</name>
    <dbReference type="NCBI Taxonomy" id="2905665"/>
    <lineage>
        <taxon>Eukaryota</taxon>
        <taxon>Fungi</taxon>
        <taxon>Dikarya</taxon>
        <taxon>Ascomycota</taxon>
        <taxon>Pezizomycotina</taxon>
        <taxon>Sordariomycetes</taxon>
        <taxon>Xylariomycetidae</taxon>
        <taxon>Amphisphaeriales</taxon>
        <taxon>Apiosporaceae</taxon>
        <taxon>Apiospora</taxon>
    </lineage>
</organism>
<dbReference type="GeneID" id="92092716"/>